<organism evidence="6 7">
    <name type="scientific">Oldenlandia corymbosa var. corymbosa</name>
    <dbReference type="NCBI Taxonomy" id="529605"/>
    <lineage>
        <taxon>Eukaryota</taxon>
        <taxon>Viridiplantae</taxon>
        <taxon>Streptophyta</taxon>
        <taxon>Embryophyta</taxon>
        <taxon>Tracheophyta</taxon>
        <taxon>Spermatophyta</taxon>
        <taxon>Magnoliopsida</taxon>
        <taxon>eudicotyledons</taxon>
        <taxon>Gunneridae</taxon>
        <taxon>Pentapetalae</taxon>
        <taxon>asterids</taxon>
        <taxon>lamiids</taxon>
        <taxon>Gentianales</taxon>
        <taxon>Rubiaceae</taxon>
        <taxon>Rubioideae</taxon>
        <taxon>Spermacoceae</taxon>
        <taxon>Hedyotis-Oldenlandia complex</taxon>
        <taxon>Oldenlandia</taxon>
    </lineage>
</organism>
<keyword evidence="3" id="KW-0067">ATP-binding</keyword>
<proteinExistence type="inferred from homology"/>
<dbReference type="PRINTS" id="PR00304">
    <property type="entry name" value="TCOMPLEXTCP1"/>
</dbReference>
<dbReference type="InterPro" id="IPR017998">
    <property type="entry name" value="Chaperone_TCP-1"/>
</dbReference>
<feature type="domain" description="Peptidase C31" evidence="5">
    <location>
        <begin position="164"/>
        <end position="224"/>
    </location>
</feature>
<accession>A0AAV1CTX1</accession>
<evidence type="ECO:0000259" key="5">
    <source>
        <dbReference type="PROSITE" id="PS51539"/>
    </source>
</evidence>
<protein>
    <submittedName>
        <fullName evidence="6">OLC1v1035541C1</fullName>
    </submittedName>
</protein>
<name>A0AAV1CTX1_OLDCO</name>
<dbReference type="Pfam" id="PF00118">
    <property type="entry name" value="Cpn60_TCP1"/>
    <property type="match status" value="1"/>
</dbReference>
<evidence type="ECO:0000256" key="2">
    <source>
        <dbReference type="ARBA" id="ARBA00022741"/>
    </source>
</evidence>
<evidence type="ECO:0000313" key="7">
    <source>
        <dbReference type="Proteomes" id="UP001161247"/>
    </source>
</evidence>
<gene>
    <name evidence="6" type="ORF">OLC1_LOCUS8946</name>
</gene>
<dbReference type="Gene3D" id="1.10.560.10">
    <property type="entry name" value="GroEL-like equatorial domain"/>
    <property type="match status" value="1"/>
</dbReference>
<dbReference type="AlphaFoldDB" id="A0AAV1CTX1"/>
<dbReference type="GO" id="GO:0042026">
    <property type="term" value="P:protein refolding"/>
    <property type="evidence" value="ECO:0007669"/>
    <property type="project" value="InterPro"/>
</dbReference>
<dbReference type="InterPro" id="IPR008741">
    <property type="entry name" value="AV_PCPalpha"/>
</dbReference>
<evidence type="ECO:0000256" key="1">
    <source>
        <dbReference type="ARBA" id="ARBA00006607"/>
    </source>
</evidence>
<evidence type="ECO:0000313" key="6">
    <source>
        <dbReference type="EMBL" id="CAI9098825.1"/>
    </source>
</evidence>
<dbReference type="GO" id="GO:0005524">
    <property type="term" value="F:ATP binding"/>
    <property type="evidence" value="ECO:0007669"/>
    <property type="project" value="UniProtKB-KW"/>
</dbReference>
<dbReference type="PANTHER" id="PTHR45633">
    <property type="entry name" value="60 KDA HEAT SHOCK PROTEIN, MITOCHONDRIAL"/>
    <property type="match status" value="1"/>
</dbReference>
<dbReference type="SUPFAM" id="SSF48592">
    <property type="entry name" value="GroEL equatorial domain-like"/>
    <property type="match status" value="1"/>
</dbReference>
<evidence type="ECO:0000256" key="4">
    <source>
        <dbReference type="ARBA" id="ARBA00023186"/>
    </source>
</evidence>
<dbReference type="GO" id="GO:0004197">
    <property type="term" value="F:cysteine-type endopeptidase activity"/>
    <property type="evidence" value="ECO:0007669"/>
    <property type="project" value="InterPro"/>
</dbReference>
<reference evidence="6" key="1">
    <citation type="submission" date="2023-03" db="EMBL/GenBank/DDBJ databases">
        <authorList>
            <person name="Julca I."/>
        </authorList>
    </citation>
    <scope>NUCLEOTIDE SEQUENCE</scope>
</reference>
<dbReference type="EMBL" id="OX459120">
    <property type="protein sequence ID" value="CAI9098825.1"/>
    <property type="molecule type" value="Genomic_DNA"/>
</dbReference>
<dbReference type="Proteomes" id="UP001161247">
    <property type="component" value="Chromosome 3"/>
</dbReference>
<comment type="similarity">
    <text evidence="1">Belongs to the chaperonin (HSP60) family.</text>
</comment>
<dbReference type="InterPro" id="IPR027413">
    <property type="entry name" value="GROEL-like_equatorial_sf"/>
</dbReference>
<sequence>MPGRNVVLNEFGSPKVVNARLTIARAIELPDAMENAGVALIREVTSKINDSTGVGTTTSSVLAREIIKIGLLRVTYGANPVSVKKGIDKTVQGLIEELEKKSRQLKGEMTSRSWLLSPLIQNRDAKFEIEIEIWGVKWPVACLETIDYIGELFLGAGLDTLWDRPSNKLYCKLQLWYWLFLNISFGGFHFLVESIRVAEKITQKVEGQLSKSQKEFLLYQQACS</sequence>
<keyword evidence="4" id="KW-0143">Chaperone</keyword>
<evidence type="ECO:0000256" key="3">
    <source>
        <dbReference type="ARBA" id="ARBA00022840"/>
    </source>
</evidence>
<keyword evidence="7" id="KW-1185">Reference proteome</keyword>
<dbReference type="InterPro" id="IPR002423">
    <property type="entry name" value="Cpn60/GroEL/TCP-1"/>
</dbReference>
<dbReference type="GO" id="GO:0140662">
    <property type="term" value="F:ATP-dependent protein folding chaperone"/>
    <property type="evidence" value="ECO:0007669"/>
    <property type="project" value="InterPro"/>
</dbReference>
<dbReference type="PROSITE" id="PS51539">
    <property type="entry name" value="AV_PCP_ALPHA"/>
    <property type="match status" value="1"/>
</dbReference>
<dbReference type="InterPro" id="IPR001844">
    <property type="entry name" value="Cpn60/GroEL"/>
</dbReference>
<keyword evidence="2" id="KW-0547">Nucleotide-binding</keyword>